<reference evidence="7 8" key="1">
    <citation type="submission" date="2020-08" db="EMBL/GenBank/DDBJ databases">
        <title>Genome sequence of Tessaracoccus defluvii JCM 17540T.</title>
        <authorList>
            <person name="Hyun D.-W."/>
            <person name="Bae J.-W."/>
        </authorList>
    </citation>
    <scope>NUCLEOTIDE SEQUENCE [LARGE SCALE GENOMIC DNA]</scope>
    <source>
        <strain evidence="7 8">JCM 17540</strain>
    </source>
</reference>
<dbReference type="Proteomes" id="UP000516117">
    <property type="component" value="Chromosome"/>
</dbReference>
<proteinExistence type="predicted"/>
<dbReference type="GO" id="GO:0005886">
    <property type="term" value="C:plasma membrane"/>
    <property type="evidence" value="ECO:0007669"/>
    <property type="project" value="UniProtKB-SubCell"/>
</dbReference>
<keyword evidence="8" id="KW-1185">Reference proteome</keyword>
<organism evidence="7 8">
    <name type="scientific">Tessaracoccus defluvii</name>
    <dbReference type="NCBI Taxonomy" id="1285901"/>
    <lineage>
        <taxon>Bacteria</taxon>
        <taxon>Bacillati</taxon>
        <taxon>Actinomycetota</taxon>
        <taxon>Actinomycetes</taxon>
        <taxon>Propionibacteriales</taxon>
        <taxon>Propionibacteriaceae</taxon>
        <taxon>Tessaracoccus</taxon>
    </lineage>
</organism>
<accession>A0A7H0H8Q5</accession>
<evidence type="ECO:0000313" key="8">
    <source>
        <dbReference type="Proteomes" id="UP000516117"/>
    </source>
</evidence>
<keyword evidence="3 6" id="KW-0812">Transmembrane</keyword>
<evidence type="ECO:0000313" key="7">
    <source>
        <dbReference type="EMBL" id="QNP56921.1"/>
    </source>
</evidence>
<sequence length="118" mass="12469">MLNRPSSCSRERIFADSGVQQFLRGVGVSGTNPKGMLLLLALLPQFIVQDGWSSTAQMLVLGGLHIVDIAVIYLVVSLLARRLLSARPTASRAVTRLSGVVMIVLGLGILAETAAAIV</sequence>
<dbReference type="KEGG" id="tdf:H9L22_06185"/>
<dbReference type="InterPro" id="IPR001123">
    <property type="entry name" value="LeuE-type"/>
</dbReference>
<dbReference type="PANTHER" id="PTHR30086">
    <property type="entry name" value="ARGININE EXPORTER PROTEIN ARGO"/>
    <property type="match status" value="1"/>
</dbReference>
<feature type="transmembrane region" description="Helical" evidence="6">
    <location>
        <begin position="55"/>
        <end position="76"/>
    </location>
</feature>
<protein>
    <submittedName>
        <fullName evidence="7">LysE family transporter</fullName>
    </submittedName>
</protein>
<evidence type="ECO:0000256" key="5">
    <source>
        <dbReference type="ARBA" id="ARBA00023136"/>
    </source>
</evidence>
<dbReference type="EMBL" id="CP060789">
    <property type="protein sequence ID" value="QNP56921.1"/>
    <property type="molecule type" value="Genomic_DNA"/>
</dbReference>
<dbReference type="AlphaFoldDB" id="A0A7H0H8Q5"/>
<evidence type="ECO:0000256" key="2">
    <source>
        <dbReference type="ARBA" id="ARBA00022475"/>
    </source>
</evidence>
<dbReference type="PANTHER" id="PTHR30086:SF20">
    <property type="entry name" value="ARGININE EXPORTER PROTEIN ARGO-RELATED"/>
    <property type="match status" value="1"/>
</dbReference>
<name>A0A7H0H8Q5_9ACTN</name>
<dbReference type="GO" id="GO:0015171">
    <property type="term" value="F:amino acid transmembrane transporter activity"/>
    <property type="evidence" value="ECO:0007669"/>
    <property type="project" value="TreeGrafter"/>
</dbReference>
<evidence type="ECO:0000256" key="3">
    <source>
        <dbReference type="ARBA" id="ARBA00022692"/>
    </source>
</evidence>
<gene>
    <name evidence="7" type="ORF">H9L22_06185</name>
</gene>
<evidence type="ECO:0000256" key="6">
    <source>
        <dbReference type="SAM" id="Phobius"/>
    </source>
</evidence>
<keyword evidence="2" id="KW-1003">Cell membrane</keyword>
<keyword evidence="4 6" id="KW-1133">Transmembrane helix</keyword>
<keyword evidence="5 6" id="KW-0472">Membrane</keyword>
<feature type="transmembrane region" description="Helical" evidence="6">
    <location>
        <begin position="97"/>
        <end position="117"/>
    </location>
</feature>
<evidence type="ECO:0000256" key="1">
    <source>
        <dbReference type="ARBA" id="ARBA00004651"/>
    </source>
</evidence>
<feature type="transmembrane region" description="Helical" evidence="6">
    <location>
        <begin position="21"/>
        <end position="43"/>
    </location>
</feature>
<evidence type="ECO:0000256" key="4">
    <source>
        <dbReference type="ARBA" id="ARBA00022989"/>
    </source>
</evidence>
<dbReference type="Pfam" id="PF01810">
    <property type="entry name" value="LysE"/>
    <property type="match status" value="1"/>
</dbReference>
<comment type="subcellular location">
    <subcellularLocation>
        <location evidence="1">Cell membrane</location>
        <topology evidence="1">Multi-pass membrane protein</topology>
    </subcellularLocation>
</comment>